<reference evidence="1" key="1">
    <citation type="submission" date="2021-01" db="EMBL/GenBank/DDBJ databases">
        <authorList>
            <consortium name="Genoscope - CEA"/>
            <person name="William W."/>
        </authorList>
    </citation>
    <scope>NUCLEOTIDE SEQUENCE</scope>
</reference>
<evidence type="ECO:0000313" key="2">
    <source>
        <dbReference type="Proteomes" id="UP000688137"/>
    </source>
</evidence>
<comment type="caution">
    <text evidence="1">The sequence shown here is derived from an EMBL/GenBank/DDBJ whole genome shotgun (WGS) entry which is preliminary data.</text>
</comment>
<gene>
    <name evidence="1" type="ORF">PPRIM_AZ9-3.1.T0270342</name>
</gene>
<accession>A0A8S1L7S8</accession>
<protein>
    <submittedName>
        <fullName evidence="1">Uncharacterized protein</fullName>
    </submittedName>
</protein>
<name>A0A8S1L7S8_PARPR</name>
<keyword evidence="2" id="KW-1185">Reference proteome</keyword>
<sequence length="94" mass="11793">MIKIVIKIRSILLRLLIQSYEFERNQNYNRSNSVEDRKKLSHMSRKRNNFRNKIRKFFNYCNHFLRLQEEPLIYQKSITKKNQDWMRLKLQLVF</sequence>
<evidence type="ECO:0000313" key="1">
    <source>
        <dbReference type="EMBL" id="CAD8058674.1"/>
    </source>
</evidence>
<proteinExistence type="predicted"/>
<organism evidence="1 2">
    <name type="scientific">Paramecium primaurelia</name>
    <dbReference type="NCBI Taxonomy" id="5886"/>
    <lineage>
        <taxon>Eukaryota</taxon>
        <taxon>Sar</taxon>
        <taxon>Alveolata</taxon>
        <taxon>Ciliophora</taxon>
        <taxon>Intramacronucleata</taxon>
        <taxon>Oligohymenophorea</taxon>
        <taxon>Peniculida</taxon>
        <taxon>Parameciidae</taxon>
        <taxon>Paramecium</taxon>
    </lineage>
</organism>
<dbReference type="Proteomes" id="UP000688137">
    <property type="component" value="Unassembled WGS sequence"/>
</dbReference>
<dbReference type="AlphaFoldDB" id="A0A8S1L7S8"/>
<dbReference type="EMBL" id="CAJJDM010000026">
    <property type="protein sequence ID" value="CAD8058674.1"/>
    <property type="molecule type" value="Genomic_DNA"/>
</dbReference>